<feature type="transmembrane region" description="Helical" evidence="2">
    <location>
        <begin position="122"/>
        <end position="148"/>
    </location>
</feature>
<evidence type="ECO:0000256" key="1">
    <source>
        <dbReference type="SAM" id="MobiDB-lite"/>
    </source>
</evidence>
<reference evidence="3 4" key="1">
    <citation type="submission" date="2011-09" db="EMBL/GenBank/DDBJ databases">
        <title>The draft genome of Paenibacillus lactis 154.</title>
        <authorList>
            <consortium name="US DOE Joint Genome Institute (JGI-PGF)"/>
            <person name="Lucas S."/>
            <person name="Han J."/>
            <person name="Lapidus A."/>
            <person name="Cheng J.-F."/>
            <person name="Goodwin L."/>
            <person name="Pitluck S."/>
            <person name="Peters L."/>
            <person name="Land M.L."/>
            <person name="Hauser L."/>
            <person name="Siebers A."/>
            <person name="Thelen M."/>
            <person name="Hugenholtz P."/>
            <person name="Allgaier M."/>
            <person name="Woyke T.J."/>
        </authorList>
    </citation>
    <scope>NUCLEOTIDE SEQUENCE [LARGE SCALE GENOMIC DNA]</scope>
    <source>
        <strain evidence="3 4">154</strain>
    </source>
</reference>
<feature type="transmembrane region" description="Helical" evidence="2">
    <location>
        <begin position="46"/>
        <end position="66"/>
    </location>
</feature>
<proteinExistence type="predicted"/>
<evidence type="ECO:0000313" key="3">
    <source>
        <dbReference type="EMBL" id="EHB65251.1"/>
    </source>
</evidence>
<feature type="transmembrane region" description="Helical" evidence="2">
    <location>
        <begin position="86"/>
        <end position="110"/>
    </location>
</feature>
<organism evidence="3 4">
    <name type="scientific">Paenibacillus lactis 154</name>
    <dbReference type="NCBI Taxonomy" id="743719"/>
    <lineage>
        <taxon>Bacteria</taxon>
        <taxon>Bacillati</taxon>
        <taxon>Bacillota</taxon>
        <taxon>Bacilli</taxon>
        <taxon>Bacillales</taxon>
        <taxon>Paenibacillaceae</taxon>
        <taxon>Paenibacillus</taxon>
    </lineage>
</organism>
<sequence>MSNFVKGTLTYVELLLPVALSAIVTPILINFGFNPGLNRFEKLVDGSITCSAIIVGFLAAMLGILVSIKETKVVKAIFSNRTKSQLAVFFSESIFLGFLVIGSAGSLYLVMDSADTRSTYVFIAWTALLLWFLFSAIRIIIVMLLILFHDTEKNERPEGNALSDEEREQARMMNARKR</sequence>
<evidence type="ECO:0008006" key="5">
    <source>
        <dbReference type="Google" id="ProtNLM"/>
    </source>
</evidence>
<feature type="transmembrane region" description="Helical" evidence="2">
    <location>
        <begin position="12"/>
        <end position="34"/>
    </location>
</feature>
<dbReference type="STRING" id="743719.PaelaDRAFT_2393"/>
<dbReference type="RefSeq" id="WP_007129565.1">
    <property type="nucleotide sequence ID" value="NZ_AGIP01000004.1"/>
</dbReference>
<evidence type="ECO:0000313" key="4">
    <source>
        <dbReference type="Proteomes" id="UP000003891"/>
    </source>
</evidence>
<dbReference type="AlphaFoldDB" id="G4HEI2"/>
<keyword evidence="2" id="KW-1133">Transmembrane helix</keyword>
<gene>
    <name evidence="3" type="ORF">PaelaDRAFT_2393</name>
</gene>
<protein>
    <recommendedName>
        <fullName evidence="5">Transmembrane protein</fullName>
    </recommendedName>
</protein>
<keyword evidence="2" id="KW-0472">Membrane</keyword>
<accession>G4HEI2</accession>
<evidence type="ECO:0000256" key="2">
    <source>
        <dbReference type="SAM" id="Phobius"/>
    </source>
</evidence>
<dbReference type="EMBL" id="AGIP01000004">
    <property type="protein sequence ID" value="EHB65251.1"/>
    <property type="molecule type" value="Genomic_DNA"/>
</dbReference>
<feature type="region of interest" description="Disordered" evidence="1">
    <location>
        <begin position="155"/>
        <end position="178"/>
    </location>
</feature>
<keyword evidence="2" id="KW-0812">Transmembrane</keyword>
<dbReference type="Proteomes" id="UP000003891">
    <property type="component" value="Unassembled WGS sequence"/>
</dbReference>
<name>G4HEI2_9BACL</name>